<evidence type="ECO:0000313" key="2">
    <source>
        <dbReference type="EMBL" id="KAG9244430.1"/>
    </source>
</evidence>
<feature type="transmembrane region" description="Helical" evidence="1">
    <location>
        <begin position="126"/>
        <end position="148"/>
    </location>
</feature>
<feature type="transmembrane region" description="Helical" evidence="1">
    <location>
        <begin position="85"/>
        <end position="105"/>
    </location>
</feature>
<evidence type="ECO:0000256" key="1">
    <source>
        <dbReference type="SAM" id="Phobius"/>
    </source>
</evidence>
<keyword evidence="1" id="KW-0472">Membrane</keyword>
<proteinExistence type="predicted"/>
<comment type="caution">
    <text evidence="2">The sequence shown here is derived from an EMBL/GenBank/DDBJ whole genome shotgun (WGS) entry which is preliminary data.</text>
</comment>
<evidence type="ECO:0000313" key="3">
    <source>
        <dbReference type="Proteomes" id="UP000887226"/>
    </source>
</evidence>
<name>A0A9P7Z3W7_9HELO</name>
<dbReference type="AlphaFoldDB" id="A0A9P7Z3W7"/>
<accession>A0A9P7Z3W7</accession>
<dbReference type="EMBL" id="MU253906">
    <property type="protein sequence ID" value="KAG9244430.1"/>
    <property type="molecule type" value="Genomic_DNA"/>
</dbReference>
<protein>
    <submittedName>
        <fullName evidence="2">Uncharacterized protein</fullName>
    </submittedName>
</protein>
<gene>
    <name evidence="2" type="ORF">BJ878DRAFT_71737</name>
</gene>
<keyword evidence="3" id="KW-1185">Reference proteome</keyword>
<dbReference type="Proteomes" id="UP000887226">
    <property type="component" value="Unassembled WGS sequence"/>
</dbReference>
<sequence>MLCLIDLRRIRVLRVYEGLDCAMCVPRITWSLYVLCSLSKEEGNSAVTQHFGSSLNLLILLRLTLCHPLFLRLPLFLFLRLPLFLFLRLPLLFFFLFFLFFLLFYACLKPRMIDIAHHACSQACRLIILQVVYIIAFPQMIALCTQAISTLPLHLFLIACTMVPAPSHFRGSYAFSRWSAQLSLVQYQALL</sequence>
<organism evidence="2 3">
    <name type="scientific">Calycina marina</name>
    <dbReference type="NCBI Taxonomy" id="1763456"/>
    <lineage>
        <taxon>Eukaryota</taxon>
        <taxon>Fungi</taxon>
        <taxon>Dikarya</taxon>
        <taxon>Ascomycota</taxon>
        <taxon>Pezizomycotina</taxon>
        <taxon>Leotiomycetes</taxon>
        <taxon>Helotiales</taxon>
        <taxon>Pezizellaceae</taxon>
        <taxon>Calycina</taxon>
    </lineage>
</organism>
<keyword evidence="1" id="KW-0812">Transmembrane</keyword>
<keyword evidence="1" id="KW-1133">Transmembrane helix</keyword>
<reference evidence="2" key="1">
    <citation type="journal article" date="2021" name="IMA Fungus">
        <title>Genomic characterization of three marine fungi, including Emericellopsis atlantica sp. nov. with signatures of a generalist lifestyle and marine biomass degradation.</title>
        <authorList>
            <person name="Hagestad O.C."/>
            <person name="Hou L."/>
            <person name="Andersen J.H."/>
            <person name="Hansen E.H."/>
            <person name="Altermark B."/>
            <person name="Li C."/>
            <person name="Kuhnert E."/>
            <person name="Cox R.J."/>
            <person name="Crous P.W."/>
            <person name="Spatafora J.W."/>
            <person name="Lail K."/>
            <person name="Amirebrahimi M."/>
            <person name="Lipzen A."/>
            <person name="Pangilinan J."/>
            <person name="Andreopoulos W."/>
            <person name="Hayes R.D."/>
            <person name="Ng V."/>
            <person name="Grigoriev I.V."/>
            <person name="Jackson S.A."/>
            <person name="Sutton T.D.S."/>
            <person name="Dobson A.D.W."/>
            <person name="Rama T."/>
        </authorList>
    </citation>
    <scope>NUCLEOTIDE SEQUENCE</scope>
    <source>
        <strain evidence="2">TRa3180A</strain>
    </source>
</reference>